<evidence type="ECO:0000313" key="2">
    <source>
        <dbReference type="Proteomes" id="UP000224974"/>
    </source>
</evidence>
<sequence length="112" mass="12667">MAIARKGSRQITFNNQSYRWYIRRKPTYCQAVFQSPMLMAIESETEGENCVLLVNINISRPDNAISPHQTAVTPNLVCQVIEGALAAGWKPEDKAPNFQFNYGLIRDCPYAD</sequence>
<dbReference type="EMBL" id="PDDX01000001">
    <property type="protein sequence ID" value="PHI29708.1"/>
    <property type="molecule type" value="Genomic_DNA"/>
</dbReference>
<name>A0A2C6DHE2_9GAMM</name>
<comment type="caution">
    <text evidence="1">The sequence shown here is derived from an EMBL/GenBank/DDBJ whole genome shotgun (WGS) entry which is preliminary data.</text>
</comment>
<reference evidence="2" key="1">
    <citation type="submission" date="2017-09" db="EMBL/GenBank/DDBJ databases">
        <title>FDA dAtabase for Regulatory Grade micrObial Sequences (FDA-ARGOS): Supporting development and validation of Infectious Disease Dx tests.</title>
        <authorList>
            <person name="Minogue T."/>
            <person name="Wolcott M."/>
            <person name="Wasieloski L."/>
            <person name="Aguilar W."/>
            <person name="Moore D."/>
            <person name="Tallon L."/>
            <person name="Sadzewicz L."/>
            <person name="Ott S."/>
            <person name="Zhao X."/>
            <person name="Nagaraj S."/>
            <person name="Vavikolanu K."/>
            <person name="Aluvathingal J."/>
            <person name="Nadendla S."/>
            <person name="Sichtig H."/>
        </authorList>
    </citation>
    <scope>NUCLEOTIDE SEQUENCE [LARGE SCALE GENOMIC DNA]</scope>
    <source>
        <strain evidence="2">FDAARGOS_387</strain>
    </source>
</reference>
<dbReference type="STRING" id="1111728.GCA_000427805_00612"/>
<keyword evidence="2" id="KW-1185">Reference proteome</keyword>
<protein>
    <submittedName>
        <fullName evidence="1">Uncharacterized protein</fullName>
    </submittedName>
</protein>
<dbReference type="AlphaFoldDB" id="A0A2C6DHE2"/>
<dbReference type="Proteomes" id="UP000224974">
    <property type="component" value="Unassembled WGS sequence"/>
</dbReference>
<proteinExistence type="predicted"/>
<dbReference type="OrthoDB" id="196248at2"/>
<gene>
    <name evidence="1" type="ORF">CRN84_10355</name>
</gene>
<dbReference type="RefSeq" id="WP_051323154.1">
    <property type="nucleotide sequence ID" value="NZ_PDDX01000001.1"/>
</dbReference>
<accession>A0A2C6DHE2</accession>
<evidence type="ECO:0000313" key="1">
    <source>
        <dbReference type="EMBL" id="PHI29708.1"/>
    </source>
</evidence>
<organism evidence="1 2">
    <name type="scientific">Budvicia aquatica</name>
    <dbReference type="NCBI Taxonomy" id="82979"/>
    <lineage>
        <taxon>Bacteria</taxon>
        <taxon>Pseudomonadati</taxon>
        <taxon>Pseudomonadota</taxon>
        <taxon>Gammaproteobacteria</taxon>
        <taxon>Enterobacterales</taxon>
        <taxon>Budviciaceae</taxon>
        <taxon>Budvicia</taxon>
    </lineage>
</organism>